<gene>
    <name evidence="1" type="ORF">BacF7301_24920</name>
</gene>
<dbReference type="EMBL" id="CP050831">
    <property type="protein sequence ID" value="QIU97197.1"/>
    <property type="molecule type" value="Genomic_DNA"/>
</dbReference>
<keyword evidence="2" id="KW-1185">Reference proteome</keyword>
<dbReference type="RefSeq" id="WP_167966894.1">
    <property type="nucleotide sequence ID" value="NZ_CP050831.1"/>
</dbReference>
<proteinExistence type="predicted"/>
<dbReference type="AlphaFoldDB" id="A0A6H0KXM4"/>
<reference evidence="1 2" key="1">
    <citation type="submission" date="2020-03" db="EMBL/GenBank/DDBJ databases">
        <title>Genomic analysis of Bacteroides faecium CBA7301.</title>
        <authorList>
            <person name="Kim J."/>
            <person name="Roh S.W."/>
        </authorList>
    </citation>
    <scope>NUCLEOTIDE SEQUENCE [LARGE SCALE GENOMIC DNA]</scope>
    <source>
        <strain evidence="1 2">CBA7301</strain>
    </source>
</reference>
<organism evidence="1 2">
    <name type="scientific">Bacteroides faecium</name>
    <dbReference type="NCBI Taxonomy" id="2715212"/>
    <lineage>
        <taxon>Bacteria</taxon>
        <taxon>Pseudomonadati</taxon>
        <taxon>Bacteroidota</taxon>
        <taxon>Bacteroidia</taxon>
        <taxon>Bacteroidales</taxon>
        <taxon>Bacteroidaceae</taxon>
        <taxon>Bacteroides</taxon>
    </lineage>
</organism>
<sequence>MYKLLFIYIIGLLAGIPAVQAQERDTLRALDGRDSLILERIIVRDTVYLPRAEYDEIQDSANIIRTKAIGRFDRGIKNYRFIPKKKWIGGLTFSYVNFDSDDSSLLFSILKDFDCNFRTFSVKPFWGYAIRDNLVVGMKLGYNHTIAQLDNISLDVEDLDVSLKDIRYAEDTYSVAAFHRSYVGLDRGKRFGLFNETTLSYNTGTSSFSRGTGEGLKRTETTVNELHLGINPGLAVFIVQNVCAEVSFGVVGFKYRVEKQKNNLGETGKRRDSGANFKINLFNINIGITLCM</sequence>
<evidence type="ECO:0000313" key="2">
    <source>
        <dbReference type="Proteomes" id="UP000501780"/>
    </source>
</evidence>
<name>A0A6H0KXM4_9BACE</name>
<evidence type="ECO:0008006" key="3">
    <source>
        <dbReference type="Google" id="ProtNLM"/>
    </source>
</evidence>
<protein>
    <recommendedName>
        <fullName evidence="3">Outer membrane protein beta-barrel domain-containing protein</fullName>
    </recommendedName>
</protein>
<dbReference type="KEGG" id="bfc:BacF7301_24920"/>
<dbReference type="Proteomes" id="UP000501780">
    <property type="component" value="Chromosome"/>
</dbReference>
<evidence type="ECO:0000313" key="1">
    <source>
        <dbReference type="EMBL" id="QIU97197.1"/>
    </source>
</evidence>
<accession>A0A6H0KXM4</accession>